<sequence length="88" mass="9755">MDKLKKEADEIKKQFAKQILTLVTSGFGLVAALAWNEVIKEIVDVYIKPFFGEGSGLVSLFIYALFVTVLVVIVTYQLSKIVGKDEEG</sequence>
<dbReference type="EMBL" id="LBTI01000065">
    <property type="protein sequence ID" value="KKQ36075.1"/>
    <property type="molecule type" value="Genomic_DNA"/>
</dbReference>
<protein>
    <recommendedName>
        <fullName evidence="4">Large-conductance mechanosensitive channel-like protein</fullName>
    </recommendedName>
</protein>
<reference evidence="2 3" key="1">
    <citation type="journal article" date="2015" name="Nature">
        <title>rRNA introns, odd ribosomes, and small enigmatic genomes across a large radiation of phyla.</title>
        <authorList>
            <person name="Brown C.T."/>
            <person name="Hug L.A."/>
            <person name="Thomas B.C."/>
            <person name="Sharon I."/>
            <person name="Castelle C.J."/>
            <person name="Singh A."/>
            <person name="Wilkins M.J."/>
            <person name="Williams K.H."/>
            <person name="Banfield J.F."/>
        </authorList>
    </citation>
    <scope>NUCLEOTIDE SEQUENCE [LARGE SCALE GENOMIC DNA]</scope>
</reference>
<feature type="transmembrane region" description="Helical" evidence="1">
    <location>
        <begin position="20"/>
        <end position="36"/>
    </location>
</feature>
<dbReference type="PATRIC" id="fig|1618545.3.peg.805"/>
<keyword evidence="1" id="KW-0472">Membrane</keyword>
<proteinExistence type="predicted"/>
<organism evidence="2 3">
    <name type="scientific">Candidatus Woesebacteria bacterium GW2011_GWA1_37_7</name>
    <dbReference type="NCBI Taxonomy" id="1618545"/>
    <lineage>
        <taxon>Bacteria</taxon>
        <taxon>Candidatus Woeseibacteriota</taxon>
    </lineage>
</organism>
<feature type="transmembrane region" description="Helical" evidence="1">
    <location>
        <begin position="56"/>
        <end position="76"/>
    </location>
</feature>
<dbReference type="Pfam" id="PF18898">
    <property type="entry name" value="DUF5654"/>
    <property type="match status" value="1"/>
</dbReference>
<keyword evidence="1" id="KW-1133">Transmembrane helix</keyword>
<evidence type="ECO:0000313" key="2">
    <source>
        <dbReference type="EMBL" id="KKQ36075.1"/>
    </source>
</evidence>
<dbReference type="Proteomes" id="UP000034591">
    <property type="component" value="Unassembled WGS sequence"/>
</dbReference>
<dbReference type="STRING" id="1618545.US53_C0065G0005"/>
<evidence type="ECO:0008006" key="4">
    <source>
        <dbReference type="Google" id="ProtNLM"/>
    </source>
</evidence>
<name>A0A0G0HBY1_9BACT</name>
<dbReference type="InterPro" id="IPR043713">
    <property type="entry name" value="DUF5654"/>
</dbReference>
<keyword evidence="1" id="KW-0812">Transmembrane</keyword>
<accession>A0A0G0HBY1</accession>
<dbReference type="AlphaFoldDB" id="A0A0G0HBY1"/>
<evidence type="ECO:0000313" key="3">
    <source>
        <dbReference type="Proteomes" id="UP000034591"/>
    </source>
</evidence>
<evidence type="ECO:0000256" key="1">
    <source>
        <dbReference type="SAM" id="Phobius"/>
    </source>
</evidence>
<gene>
    <name evidence="2" type="ORF">US53_C0065G0005</name>
</gene>
<comment type="caution">
    <text evidence="2">The sequence shown here is derived from an EMBL/GenBank/DDBJ whole genome shotgun (WGS) entry which is preliminary data.</text>
</comment>